<dbReference type="Gene3D" id="3.40.50.1110">
    <property type="entry name" value="SGNH hydrolase"/>
    <property type="match status" value="1"/>
</dbReference>
<feature type="chain" id="PRO_5038104748" evidence="1">
    <location>
        <begin position="24"/>
        <end position="240"/>
    </location>
</feature>
<dbReference type="GO" id="GO:0016788">
    <property type="term" value="F:hydrolase activity, acting on ester bonds"/>
    <property type="evidence" value="ECO:0007669"/>
    <property type="project" value="UniProtKB-ARBA"/>
</dbReference>
<keyword evidence="1" id="KW-0732">Signal</keyword>
<dbReference type="AlphaFoldDB" id="A0A923T8T6"/>
<name>A0A923T8T6_9BACT</name>
<dbReference type="InterPro" id="IPR013830">
    <property type="entry name" value="SGNH_hydro"/>
</dbReference>
<evidence type="ECO:0000256" key="1">
    <source>
        <dbReference type="SAM" id="SignalP"/>
    </source>
</evidence>
<dbReference type="SUPFAM" id="SSF52266">
    <property type="entry name" value="SGNH hydrolase"/>
    <property type="match status" value="1"/>
</dbReference>
<dbReference type="InterPro" id="IPR036514">
    <property type="entry name" value="SGNH_hydro_sf"/>
</dbReference>
<dbReference type="Proteomes" id="UP000650081">
    <property type="component" value="Unassembled WGS sequence"/>
</dbReference>
<feature type="domain" description="SGNH hydrolase-type esterase" evidence="2">
    <location>
        <begin position="47"/>
        <end position="222"/>
    </location>
</feature>
<dbReference type="CDD" id="cd01832">
    <property type="entry name" value="SGNH_hydrolase_like_1"/>
    <property type="match status" value="1"/>
</dbReference>
<protein>
    <submittedName>
        <fullName evidence="3">SGNH/GDSL hydrolase family protein</fullName>
    </submittedName>
</protein>
<dbReference type="EMBL" id="JACSIT010000096">
    <property type="protein sequence ID" value="MBC6994318.1"/>
    <property type="molecule type" value="Genomic_DNA"/>
</dbReference>
<feature type="signal peptide" evidence="1">
    <location>
        <begin position="1"/>
        <end position="23"/>
    </location>
</feature>
<evidence type="ECO:0000313" key="3">
    <source>
        <dbReference type="EMBL" id="MBC6994318.1"/>
    </source>
</evidence>
<accession>A0A923T8T6</accession>
<evidence type="ECO:0000259" key="2">
    <source>
        <dbReference type="Pfam" id="PF13472"/>
    </source>
</evidence>
<dbReference type="Pfam" id="PF13472">
    <property type="entry name" value="Lipase_GDSL_2"/>
    <property type="match status" value="1"/>
</dbReference>
<comment type="caution">
    <text evidence="3">The sequence shown here is derived from an EMBL/GenBank/DDBJ whole genome shotgun (WGS) entry which is preliminary data.</text>
</comment>
<dbReference type="PROSITE" id="PS51257">
    <property type="entry name" value="PROKAR_LIPOPROTEIN"/>
    <property type="match status" value="1"/>
</dbReference>
<reference evidence="3" key="1">
    <citation type="submission" date="2020-08" db="EMBL/GenBank/DDBJ databases">
        <title>Lewinella bacteria from marine environments.</title>
        <authorList>
            <person name="Zhong Y."/>
        </authorList>
    </citation>
    <scope>NUCLEOTIDE SEQUENCE</scope>
    <source>
        <strain evidence="3">KCTC 42187</strain>
    </source>
</reference>
<sequence length="240" mass="25888">MKIMPTLLSVFLFFIFACQDDDAMLMTPANPDPMPTDSVVAEITYLALGDSYTIGTSVAAEDRWPVQLSAALAQRGIRVTDQRIVATNGWTTRNLLNGIASADLAPTYDLVSLLIGVNNQFQGRSLSEYRTEFTELLDIAIQRAGGDTSGVFVVSIPDYAFTPFGNGREDISNGVANFNAAAKAITESYGIPFYNITPISQEGLANPSLVATDNLHPSGEQYTRWVEEVLLAPVAAGILD</sequence>
<organism evidence="3 4">
    <name type="scientific">Neolewinella lacunae</name>
    <dbReference type="NCBI Taxonomy" id="1517758"/>
    <lineage>
        <taxon>Bacteria</taxon>
        <taxon>Pseudomonadati</taxon>
        <taxon>Bacteroidota</taxon>
        <taxon>Saprospiria</taxon>
        <taxon>Saprospirales</taxon>
        <taxon>Lewinellaceae</taxon>
        <taxon>Neolewinella</taxon>
    </lineage>
</organism>
<proteinExistence type="predicted"/>
<gene>
    <name evidence="3" type="ORF">H9S92_09100</name>
</gene>
<keyword evidence="4" id="KW-1185">Reference proteome</keyword>
<dbReference type="RefSeq" id="WP_187466399.1">
    <property type="nucleotide sequence ID" value="NZ_JACSIT010000096.1"/>
</dbReference>
<evidence type="ECO:0000313" key="4">
    <source>
        <dbReference type="Proteomes" id="UP000650081"/>
    </source>
</evidence>
<keyword evidence="3" id="KW-0378">Hydrolase</keyword>